<dbReference type="EMBL" id="CM037158">
    <property type="protein sequence ID" value="KAH7853164.1"/>
    <property type="molecule type" value="Genomic_DNA"/>
</dbReference>
<comment type="caution">
    <text evidence="1">The sequence shown here is derived from an EMBL/GenBank/DDBJ whole genome shotgun (WGS) entry which is preliminary data.</text>
</comment>
<dbReference type="Proteomes" id="UP000828048">
    <property type="component" value="Chromosome 8"/>
</dbReference>
<reference evidence="1 2" key="1">
    <citation type="journal article" date="2021" name="Hortic Res">
        <title>High-quality reference genome and annotation aids understanding of berry development for evergreen blueberry (Vaccinium darrowii).</title>
        <authorList>
            <person name="Yu J."/>
            <person name="Hulse-Kemp A.M."/>
            <person name="Babiker E."/>
            <person name="Staton M."/>
        </authorList>
    </citation>
    <scope>NUCLEOTIDE SEQUENCE [LARGE SCALE GENOMIC DNA]</scope>
    <source>
        <strain evidence="2">cv. NJ 8807/NJ 8810</strain>
        <tissue evidence="1">Young leaf</tissue>
    </source>
</reference>
<organism evidence="1 2">
    <name type="scientific">Vaccinium darrowii</name>
    <dbReference type="NCBI Taxonomy" id="229202"/>
    <lineage>
        <taxon>Eukaryota</taxon>
        <taxon>Viridiplantae</taxon>
        <taxon>Streptophyta</taxon>
        <taxon>Embryophyta</taxon>
        <taxon>Tracheophyta</taxon>
        <taxon>Spermatophyta</taxon>
        <taxon>Magnoliopsida</taxon>
        <taxon>eudicotyledons</taxon>
        <taxon>Gunneridae</taxon>
        <taxon>Pentapetalae</taxon>
        <taxon>asterids</taxon>
        <taxon>Ericales</taxon>
        <taxon>Ericaceae</taxon>
        <taxon>Vaccinioideae</taxon>
        <taxon>Vaccinieae</taxon>
        <taxon>Vaccinium</taxon>
    </lineage>
</organism>
<gene>
    <name evidence="1" type="ORF">Vadar_034143</name>
</gene>
<accession>A0ACB7YK12</accession>
<name>A0ACB7YK12_9ERIC</name>
<sequence length="1023" mass="114441">MVFFLLLHLPHEINPTTNLEEIDSPNLKLIFTDMVEAQEKVQKLISDLSSPYFLHSADHPRTPLVDVALTHTNYGSWSRSVEMALCAKNKLGFIDNTVPCPADPDIQPLWKRVSTMVLSWLLNSISNTITPSLASCRTPYELWRDLESRFTQGNNATIFKIQKEISNLEQENLDVTNYFNKFKTLWSRLDAITPPPACTCNHCMCNFAAAWQKRVSDERVYQLLMGITEPYFVLRTQILAMDPLPDIGKVYGLLISEEQTKVSTPVMPIQPAAQEDSAMIMMGPKQHARPNGGNIFRSGSGQSQRSSQPSSAGYQPRHQQHNRQTTIARVNQPRPPSHTQPVVTPSRTEKDPNAFCTHCERKGHYKSSCFKIIGYPEWFYNRLPNPPPGQFNFAAQSEPSPSNDFYANPSAFFTDEPLTIPDFPTPIPSTDSPPPDQPPPNLPPSPPPPDSPSPLPPTIPSSDPTPSPPEPLAQPSLSTTSRPTRSHRPPAYLHDYICPTLPEASNFPTAIAAFPPAPAQSSVCDSRSFVDGLFRDASSWLCACPPTTTTTATSNSFKFKLQTSFCKPAISCSVKGPSDSTSSSSHSRRVPIRKFGSRPSPDIVRHWVQVDSPIQSDEDRFTVVSYNILGERNASKHKDLYRNVPSLYLNWDRRKRVICEELKGWNPDIICLQEVDRYFDLLNIMQKAGYIGSFKRRTGDSIDGCAMLWKADKFRLLECENIEYKGYSLRDNVAQLSVFEMCNAESRRLLIGNIHVLYNPNRGDVKLGQIRTLSSKAHILSKKWGNVPVILAGDYNSTPQSAIYEFLSSSELKITLHDRKELSGQRSCNPAQVFGIERETGNPLHFMDRFFKSGWTDEEVKVATGGTTSEVVMHPLTLNSSYATVKGSTRTRGFKSEPLATSFHAKFFGTVDYLWYSDGLLPTRVLDTLPIDVLQKTGGLPSKKLGSDHLALVSEFAFMPTEEDPEVQRRTEDEKDVEEAKDSGYSSDFREKLAAIQFGKISPASLDCNMILMLPSKNKSAPF</sequence>
<proteinExistence type="predicted"/>
<evidence type="ECO:0000313" key="1">
    <source>
        <dbReference type="EMBL" id="KAH7853164.1"/>
    </source>
</evidence>
<evidence type="ECO:0000313" key="2">
    <source>
        <dbReference type="Proteomes" id="UP000828048"/>
    </source>
</evidence>
<keyword evidence="2" id="KW-1185">Reference proteome</keyword>
<protein>
    <submittedName>
        <fullName evidence="1">Uncharacterized protein</fullName>
    </submittedName>
</protein>